<sequence length="386" mass="43550">MAKNVLIFSTAYLPLIGGAELAVKEITDRLPEYRFFLITSRMNRQLPKSEKIGNVEVYRVGFGFSFDKYLLPIFGFLKAKSFLKANNFNLIWAIMASYGGIAAWLTKKFYQKVPFLLTLQEGDYSPDKKFGLAGLFLKKIVKSADYIQAISNYLKEEAIRAGARPEIIEIAPNGADLKKIQNSKFKIQNYKSRLKNELNIKEDEKIIITVSRLVEKNAVDATISALKILHQKYALNSIKFLIIGDGCLKQNLKKQAEDSGLKDSVIFLGAVPPEDVYQYLFISDVFVRPSRSEGLGSAFIEAMACGLPIIGTNVGGIPDFLKDRKTGLFCEIDNPENLAAKTKELLENKELREQIIQNGLKLVEEKYSWDKISTQMKNIFEKVESL</sequence>
<dbReference type="GO" id="GO:0016757">
    <property type="term" value="F:glycosyltransferase activity"/>
    <property type="evidence" value="ECO:0007669"/>
    <property type="project" value="InterPro"/>
</dbReference>
<organism evidence="3 4">
    <name type="scientific">Candidatus Niyogibacteria bacterium RIFCSPLOWO2_12_FULL_41_13</name>
    <dbReference type="NCBI Taxonomy" id="1801726"/>
    <lineage>
        <taxon>Bacteria</taxon>
        <taxon>Candidatus Niyogiibacteriota</taxon>
    </lineage>
</organism>
<dbReference type="PANTHER" id="PTHR45947">
    <property type="entry name" value="SULFOQUINOVOSYL TRANSFERASE SQD2"/>
    <property type="match status" value="1"/>
</dbReference>
<reference evidence="3 4" key="1">
    <citation type="journal article" date="2016" name="Nat. Commun.">
        <title>Thousands of microbial genomes shed light on interconnected biogeochemical processes in an aquifer system.</title>
        <authorList>
            <person name="Anantharaman K."/>
            <person name="Brown C.T."/>
            <person name="Hug L.A."/>
            <person name="Sharon I."/>
            <person name="Castelle C.J."/>
            <person name="Probst A.J."/>
            <person name="Thomas B.C."/>
            <person name="Singh A."/>
            <person name="Wilkins M.J."/>
            <person name="Karaoz U."/>
            <person name="Brodie E.L."/>
            <person name="Williams K.H."/>
            <person name="Hubbard S.S."/>
            <person name="Banfield J.F."/>
        </authorList>
    </citation>
    <scope>NUCLEOTIDE SEQUENCE [LARGE SCALE GENOMIC DNA]</scope>
</reference>
<evidence type="ECO:0000313" key="4">
    <source>
        <dbReference type="Proteomes" id="UP000176787"/>
    </source>
</evidence>
<accession>A0A1G2F137</accession>
<dbReference type="EMBL" id="MHMS01000022">
    <property type="protein sequence ID" value="OGZ31775.1"/>
    <property type="molecule type" value="Genomic_DNA"/>
</dbReference>
<dbReference type="CDD" id="cd03801">
    <property type="entry name" value="GT4_PimA-like"/>
    <property type="match status" value="1"/>
</dbReference>
<dbReference type="SUPFAM" id="SSF53756">
    <property type="entry name" value="UDP-Glycosyltransferase/glycogen phosphorylase"/>
    <property type="match status" value="1"/>
</dbReference>
<feature type="domain" description="Glycosyl transferase family 1" evidence="1">
    <location>
        <begin position="193"/>
        <end position="360"/>
    </location>
</feature>
<dbReference type="Proteomes" id="UP000176787">
    <property type="component" value="Unassembled WGS sequence"/>
</dbReference>
<dbReference type="PANTHER" id="PTHR45947:SF3">
    <property type="entry name" value="SULFOQUINOVOSYL TRANSFERASE SQD2"/>
    <property type="match status" value="1"/>
</dbReference>
<dbReference type="Gene3D" id="3.40.50.2000">
    <property type="entry name" value="Glycogen Phosphorylase B"/>
    <property type="match status" value="2"/>
</dbReference>
<feature type="domain" description="Glycosyltransferase subfamily 4-like N-terminal" evidence="2">
    <location>
        <begin position="16"/>
        <end position="178"/>
    </location>
</feature>
<gene>
    <name evidence="3" type="ORF">A3H02_01785</name>
</gene>
<dbReference type="Pfam" id="PF13439">
    <property type="entry name" value="Glyco_transf_4"/>
    <property type="match status" value="1"/>
</dbReference>
<dbReference type="Pfam" id="PF00534">
    <property type="entry name" value="Glycos_transf_1"/>
    <property type="match status" value="1"/>
</dbReference>
<evidence type="ECO:0008006" key="5">
    <source>
        <dbReference type="Google" id="ProtNLM"/>
    </source>
</evidence>
<name>A0A1G2F137_9BACT</name>
<evidence type="ECO:0000313" key="3">
    <source>
        <dbReference type="EMBL" id="OGZ31775.1"/>
    </source>
</evidence>
<comment type="caution">
    <text evidence="3">The sequence shown here is derived from an EMBL/GenBank/DDBJ whole genome shotgun (WGS) entry which is preliminary data.</text>
</comment>
<evidence type="ECO:0000259" key="2">
    <source>
        <dbReference type="Pfam" id="PF13439"/>
    </source>
</evidence>
<evidence type="ECO:0000259" key="1">
    <source>
        <dbReference type="Pfam" id="PF00534"/>
    </source>
</evidence>
<dbReference type="STRING" id="1801726.A3H02_01785"/>
<proteinExistence type="predicted"/>
<protein>
    <recommendedName>
        <fullName evidence="5">Glycosyl transferase family 1 domain-containing protein</fullName>
    </recommendedName>
</protein>
<dbReference type="InterPro" id="IPR050194">
    <property type="entry name" value="Glycosyltransferase_grp1"/>
</dbReference>
<dbReference type="InterPro" id="IPR028098">
    <property type="entry name" value="Glyco_trans_4-like_N"/>
</dbReference>
<dbReference type="InterPro" id="IPR001296">
    <property type="entry name" value="Glyco_trans_1"/>
</dbReference>
<dbReference type="AlphaFoldDB" id="A0A1G2F137"/>